<name>A0A2A6BRF8_PRIPA</name>
<reference evidence="2" key="1">
    <citation type="journal article" date="2008" name="Nat. Genet.">
        <title>The Pristionchus pacificus genome provides a unique perspective on nematode lifestyle and parasitism.</title>
        <authorList>
            <person name="Dieterich C."/>
            <person name="Clifton S.W."/>
            <person name="Schuster L.N."/>
            <person name="Chinwalla A."/>
            <person name="Delehaunty K."/>
            <person name="Dinkelacker I."/>
            <person name="Fulton L."/>
            <person name="Fulton R."/>
            <person name="Godfrey J."/>
            <person name="Minx P."/>
            <person name="Mitreva M."/>
            <person name="Roeseler W."/>
            <person name="Tian H."/>
            <person name="Witte H."/>
            <person name="Yang S.P."/>
            <person name="Wilson R.K."/>
            <person name="Sommer R.J."/>
        </authorList>
    </citation>
    <scope>NUCLEOTIDE SEQUENCE [LARGE SCALE GENOMIC DNA]</scope>
    <source>
        <strain evidence="2">PS312</strain>
    </source>
</reference>
<gene>
    <name evidence="1" type="primary">WBGene00095904</name>
</gene>
<dbReference type="EnsemblMetazoa" id="PPA06350.1">
    <property type="protein sequence ID" value="PPA06350.1"/>
    <property type="gene ID" value="WBGene00095904"/>
</dbReference>
<accession>A0A8R1U8G1</accession>
<dbReference type="AlphaFoldDB" id="A0A2A6BRF8"/>
<organism evidence="1 2">
    <name type="scientific">Pristionchus pacificus</name>
    <name type="common">Parasitic nematode worm</name>
    <dbReference type="NCBI Taxonomy" id="54126"/>
    <lineage>
        <taxon>Eukaryota</taxon>
        <taxon>Metazoa</taxon>
        <taxon>Ecdysozoa</taxon>
        <taxon>Nematoda</taxon>
        <taxon>Chromadorea</taxon>
        <taxon>Rhabditida</taxon>
        <taxon>Rhabditina</taxon>
        <taxon>Diplogasteromorpha</taxon>
        <taxon>Diplogasteroidea</taxon>
        <taxon>Neodiplogasteridae</taxon>
        <taxon>Pristionchus</taxon>
    </lineage>
</organism>
<evidence type="ECO:0000313" key="2">
    <source>
        <dbReference type="Proteomes" id="UP000005239"/>
    </source>
</evidence>
<accession>A0A2A6BRF8</accession>
<reference evidence="1" key="2">
    <citation type="submission" date="2022-06" db="UniProtKB">
        <authorList>
            <consortium name="EnsemblMetazoa"/>
        </authorList>
    </citation>
    <scope>IDENTIFICATION</scope>
    <source>
        <strain evidence="1">PS312</strain>
    </source>
</reference>
<dbReference type="Proteomes" id="UP000005239">
    <property type="component" value="Unassembled WGS sequence"/>
</dbReference>
<evidence type="ECO:0000313" key="1">
    <source>
        <dbReference type="EnsemblMetazoa" id="PPA06350.1"/>
    </source>
</evidence>
<sequence>MNRGRAAFKEASYEENNESSLRAMRSFTQSIECDLPPVPGLPASLDIDQLGYSDDNSSMKRENTNDTIVEVLMDTGEDRTMGETQKYKMTVPGPGHVEQVCIVRRVRVPYTLSIALSVISGSGTLVITQPDIWKQNFTDPFFAKKSPST</sequence>
<protein>
    <submittedName>
        <fullName evidence="1">Unc-41</fullName>
    </submittedName>
</protein>
<keyword evidence="2" id="KW-1185">Reference proteome</keyword>
<proteinExistence type="predicted"/>